<organism evidence="10 11">
    <name type="scientific">Lacticaseibacillus parahuelsenbergensis</name>
    <dbReference type="NCBI Taxonomy" id="3068305"/>
    <lineage>
        <taxon>Bacteria</taxon>
        <taxon>Bacillati</taxon>
        <taxon>Bacillota</taxon>
        <taxon>Bacilli</taxon>
        <taxon>Lactobacillales</taxon>
        <taxon>Lactobacillaceae</taxon>
        <taxon>Lacticaseibacillus</taxon>
    </lineage>
</organism>
<keyword evidence="3" id="KW-0479">Metal-binding</keyword>
<name>A0ABY9L6M4_9LACO</name>
<evidence type="ECO:0000256" key="1">
    <source>
        <dbReference type="ARBA" id="ARBA00008761"/>
    </source>
</evidence>
<dbReference type="InterPro" id="IPR010095">
    <property type="entry name" value="Cas12f1-like_TNB"/>
</dbReference>
<evidence type="ECO:0000313" key="10">
    <source>
        <dbReference type="EMBL" id="WLV79319.1"/>
    </source>
</evidence>
<keyword evidence="11" id="KW-1185">Reference proteome</keyword>
<evidence type="ECO:0000313" key="11">
    <source>
        <dbReference type="Proteomes" id="UP001233112"/>
    </source>
</evidence>
<dbReference type="Pfam" id="PF07282">
    <property type="entry name" value="Cas12f1-like_TNB"/>
    <property type="match status" value="1"/>
</dbReference>
<evidence type="ECO:0000259" key="7">
    <source>
        <dbReference type="Pfam" id="PF01385"/>
    </source>
</evidence>
<feature type="domain" description="Probable transposase IS891/IS1136/IS1341" evidence="7">
    <location>
        <begin position="169"/>
        <end position="291"/>
    </location>
</feature>
<feature type="domain" description="Transposase putative helix-turn-helix" evidence="9">
    <location>
        <begin position="1"/>
        <end position="42"/>
    </location>
</feature>
<dbReference type="InterPro" id="IPR021027">
    <property type="entry name" value="Transposase_put_HTH"/>
</dbReference>
<keyword evidence="5" id="KW-0238">DNA-binding</keyword>
<dbReference type="EMBL" id="CP132482">
    <property type="protein sequence ID" value="WLV79319.1"/>
    <property type="molecule type" value="Genomic_DNA"/>
</dbReference>
<comment type="similarity">
    <text evidence="1">In the C-terminal section; belongs to the transposase 35 family.</text>
</comment>
<evidence type="ECO:0000256" key="2">
    <source>
        <dbReference type="ARBA" id="ARBA00022578"/>
    </source>
</evidence>
<feature type="domain" description="Cas12f1-like TNB" evidence="8">
    <location>
        <begin position="305"/>
        <end position="382"/>
    </location>
</feature>
<keyword evidence="4" id="KW-0862">Zinc</keyword>
<evidence type="ECO:0000256" key="4">
    <source>
        <dbReference type="ARBA" id="ARBA00022833"/>
    </source>
</evidence>
<sequence>MIKTHKIKLYPNATMRRELERLFNYHRFCWNQALETWNVMYDASLLMADKTLRPNERKVRDELVWNKADWQYEQSARVLQLAVNDLSKAWKNYFNPKMPDHGKPNWKSKKRSRKTFKTDRAQLLNGKLRLDKPRGAGAWYDIKLAEQPHWQGELKQVCVVQAADGYYASFSIEVQTSVEKRPVLTVTGVDANIGKFDYRTSTGYAIQPTLPDRLPILYARIAHYQRQLARKRKVNPKRFNSAAYRTTRTKLKRQYQRVERIQTDLLQKFTTMLVTDYDLIGIEDLDNQHMRMNKRLAKNLHRSLFGKFKVIMQYKADWYGNTLVLADQFYPSTQRCSRCGHVKTADERVTLSGNLKHRTGHDDYHCYQCGVKLRRDENAVENLIAYAKSKVYGVGYTLKVQEAVTVGLIYFSAGIPLLTGLNEM</sequence>
<evidence type="ECO:0000259" key="9">
    <source>
        <dbReference type="Pfam" id="PF12323"/>
    </source>
</evidence>
<keyword evidence="6" id="KW-0233">DNA recombination</keyword>
<evidence type="ECO:0000259" key="8">
    <source>
        <dbReference type="Pfam" id="PF07282"/>
    </source>
</evidence>
<reference evidence="10 11" key="1">
    <citation type="submission" date="2023-08" db="EMBL/GenBank/DDBJ databases">
        <authorList>
            <person name="Buchebner-Jance M."/>
        </authorList>
    </citation>
    <scope>NUCLEOTIDE SEQUENCE [LARGE SCALE GENOMIC DNA]</scope>
    <source>
        <strain evidence="10 11">NCIMB 15471</strain>
    </source>
</reference>
<dbReference type="Proteomes" id="UP001233112">
    <property type="component" value="Chromosome"/>
</dbReference>
<protein>
    <submittedName>
        <fullName evidence="10">Transposase</fullName>
    </submittedName>
</protein>
<evidence type="ECO:0000256" key="5">
    <source>
        <dbReference type="ARBA" id="ARBA00023125"/>
    </source>
</evidence>
<gene>
    <name evidence="10" type="ORF">LACPH_001367</name>
</gene>
<dbReference type="NCBIfam" id="TIGR01766">
    <property type="entry name" value="IS200/IS605 family accessory protein TnpB-like domain"/>
    <property type="match status" value="1"/>
</dbReference>
<accession>A0ABY9L6M4</accession>
<evidence type="ECO:0000256" key="6">
    <source>
        <dbReference type="ARBA" id="ARBA00023172"/>
    </source>
</evidence>
<dbReference type="InterPro" id="IPR001959">
    <property type="entry name" value="Transposase"/>
</dbReference>
<dbReference type="NCBIfam" id="NF040570">
    <property type="entry name" value="guided_TnpB"/>
    <property type="match status" value="1"/>
</dbReference>
<dbReference type="Pfam" id="PF12323">
    <property type="entry name" value="HTH_OrfB_IS605"/>
    <property type="match status" value="1"/>
</dbReference>
<evidence type="ECO:0000256" key="3">
    <source>
        <dbReference type="ARBA" id="ARBA00022723"/>
    </source>
</evidence>
<keyword evidence="2" id="KW-0815">Transposition</keyword>
<dbReference type="Pfam" id="PF01385">
    <property type="entry name" value="OrfB_IS605"/>
    <property type="match status" value="1"/>
</dbReference>
<proteinExistence type="inferred from homology"/>